<sequence>MRENCLLIVVKALSLPGEARKFMYRLLMGRGTSVVEFSAETPSAFFDPTGENAARNGLALHRQAIQGLTPGEVVTIEVTIVEK</sequence>
<accession>A0A8J2JZ86</accession>
<evidence type="ECO:0000313" key="1">
    <source>
        <dbReference type="EMBL" id="CAG7716799.1"/>
    </source>
</evidence>
<reference evidence="1" key="1">
    <citation type="submission" date="2021-06" db="EMBL/GenBank/DDBJ databases">
        <authorList>
            <person name="Hodson N. C."/>
            <person name="Mongue J. A."/>
            <person name="Jaron S. K."/>
        </authorList>
    </citation>
    <scope>NUCLEOTIDE SEQUENCE</scope>
</reference>
<protein>
    <submittedName>
        <fullName evidence="1">Uncharacterized protein</fullName>
    </submittedName>
</protein>
<dbReference type="EMBL" id="CAJVCH010041285">
    <property type="protein sequence ID" value="CAG7716799.1"/>
    <property type="molecule type" value="Genomic_DNA"/>
</dbReference>
<name>A0A8J2JZ86_9HEXA</name>
<gene>
    <name evidence="1" type="ORF">AFUS01_LOCUS6288</name>
</gene>
<evidence type="ECO:0000313" key="2">
    <source>
        <dbReference type="Proteomes" id="UP000708208"/>
    </source>
</evidence>
<comment type="caution">
    <text evidence="1">The sequence shown here is derived from an EMBL/GenBank/DDBJ whole genome shotgun (WGS) entry which is preliminary data.</text>
</comment>
<keyword evidence="2" id="KW-1185">Reference proteome</keyword>
<dbReference type="AlphaFoldDB" id="A0A8J2JZ86"/>
<organism evidence="1 2">
    <name type="scientific">Allacma fusca</name>
    <dbReference type="NCBI Taxonomy" id="39272"/>
    <lineage>
        <taxon>Eukaryota</taxon>
        <taxon>Metazoa</taxon>
        <taxon>Ecdysozoa</taxon>
        <taxon>Arthropoda</taxon>
        <taxon>Hexapoda</taxon>
        <taxon>Collembola</taxon>
        <taxon>Symphypleona</taxon>
        <taxon>Sminthuridae</taxon>
        <taxon>Allacma</taxon>
    </lineage>
</organism>
<proteinExistence type="predicted"/>
<dbReference type="Proteomes" id="UP000708208">
    <property type="component" value="Unassembled WGS sequence"/>
</dbReference>